<gene>
    <name evidence="1" type="ORF">HNP46_006316</name>
</gene>
<evidence type="ECO:0000313" key="2">
    <source>
        <dbReference type="Proteomes" id="UP000566995"/>
    </source>
</evidence>
<evidence type="ECO:0000313" key="1">
    <source>
        <dbReference type="EMBL" id="MBB4867403.1"/>
    </source>
</evidence>
<dbReference type="AlphaFoldDB" id="A0A7W7KRZ7"/>
<dbReference type="Proteomes" id="UP000566995">
    <property type="component" value="Unassembled WGS sequence"/>
</dbReference>
<accession>A0A7W7KRZ7</accession>
<sequence length="60" mass="6655">MSRTIRYNPRTRAFIRDGVPFRAAGSCNNNGGCPICEGNRLHKHARAAKPQDTAFPPTEE</sequence>
<proteinExistence type="predicted"/>
<organism evidence="1 2">
    <name type="scientific">Pseudomonas nitroreducens</name>
    <dbReference type="NCBI Taxonomy" id="46680"/>
    <lineage>
        <taxon>Bacteria</taxon>
        <taxon>Pseudomonadati</taxon>
        <taxon>Pseudomonadota</taxon>
        <taxon>Gammaproteobacteria</taxon>
        <taxon>Pseudomonadales</taxon>
        <taxon>Pseudomonadaceae</taxon>
        <taxon>Pseudomonas</taxon>
    </lineage>
</organism>
<dbReference type="RefSeq" id="WP_184596866.1">
    <property type="nucleotide sequence ID" value="NZ_JACHLI010000040.1"/>
</dbReference>
<reference evidence="1 2" key="1">
    <citation type="submission" date="2020-08" db="EMBL/GenBank/DDBJ databases">
        <title>Functional genomics of gut bacteria from endangered species of beetles.</title>
        <authorList>
            <person name="Carlos-Shanley C."/>
        </authorList>
    </citation>
    <scope>NUCLEOTIDE SEQUENCE [LARGE SCALE GENOMIC DNA]</scope>
    <source>
        <strain evidence="1 2">S00179</strain>
    </source>
</reference>
<comment type="caution">
    <text evidence="1">The sequence shown here is derived from an EMBL/GenBank/DDBJ whole genome shotgun (WGS) entry which is preliminary data.</text>
</comment>
<protein>
    <submittedName>
        <fullName evidence="1">Uncharacterized protein</fullName>
    </submittedName>
</protein>
<name>A0A7W7KRZ7_PSENT</name>
<dbReference type="EMBL" id="JACHLI010000040">
    <property type="protein sequence ID" value="MBB4867403.1"/>
    <property type="molecule type" value="Genomic_DNA"/>
</dbReference>